<sequence length="190" mass="21502">YSLVLLPLVSQYGCQDLPEGYHAFEESPKRIPPKVQKPPYIQTETLCPGIGESNIGGTVLSLNNLCGDLSIGFLPENPIVPGLPYPFEVIKNATLTYFSKTLPILKEDSSLPKVAKGKSKRRSRNKKFEVDNEQARKSETKARGFCQNSYGLFCLFFQFWQATKRRSSSLKSFDFMENDEKMTAESRMDK</sequence>
<feature type="compositionally biased region" description="Basic residues" evidence="1">
    <location>
        <begin position="115"/>
        <end position="125"/>
    </location>
</feature>
<protein>
    <submittedName>
        <fullName evidence="2">Uncharacterized protein</fullName>
    </submittedName>
</protein>
<feature type="compositionally biased region" description="Basic and acidic residues" evidence="1">
    <location>
        <begin position="126"/>
        <end position="135"/>
    </location>
</feature>
<dbReference type="AlphaFoldDB" id="A0AA88IBP7"/>
<accession>A0AA88IBP7</accession>
<evidence type="ECO:0000256" key="1">
    <source>
        <dbReference type="SAM" id="MobiDB-lite"/>
    </source>
</evidence>
<organism evidence="2 3">
    <name type="scientific">Artemia franciscana</name>
    <name type="common">Brine shrimp</name>
    <name type="synonym">Artemia sanfranciscana</name>
    <dbReference type="NCBI Taxonomy" id="6661"/>
    <lineage>
        <taxon>Eukaryota</taxon>
        <taxon>Metazoa</taxon>
        <taxon>Ecdysozoa</taxon>
        <taxon>Arthropoda</taxon>
        <taxon>Crustacea</taxon>
        <taxon>Branchiopoda</taxon>
        <taxon>Anostraca</taxon>
        <taxon>Artemiidae</taxon>
        <taxon>Artemia</taxon>
    </lineage>
</organism>
<evidence type="ECO:0000313" key="2">
    <source>
        <dbReference type="EMBL" id="KAK2724224.1"/>
    </source>
</evidence>
<keyword evidence="3" id="KW-1185">Reference proteome</keyword>
<gene>
    <name evidence="2" type="ORF">QYM36_000922</name>
</gene>
<feature type="non-terminal residue" evidence="2">
    <location>
        <position position="190"/>
    </location>
</feature>
<name>A0AA88IBP7_ARTSF</name>
<evidence type="ECO:0000313" key="3">
    <source>
        <dbReference type="Proteomes" id="UP001187531"/>
    </source>
</evidence>
<dbReference type="EMBL" id="JAVRJZ010000003">
    <property type="protein sequence ID" value="KAK2724224.1"/>
    <property type="molecule type" value="Genomic_DNA"/>
</dbReference>
<feature type="non-terminal residue" evidence="2">
    <location>
        <position position="1"/>
    </location>
</feature>
<reference evidence="2" key="1">
    <citation type="submission" date="2023-07" db="EMBL/GenBank/DDBJ databases">
        <title>Chromosome-level genome assembly of Artemia franciscana.</title>
        <authorList>
            <person name="Jo E."/>
        </authorList>
    </citation>
    <scope>NUCLEOTIDE SEQUENCE</scope>
    <source>
        <tissue evidence="2">Whole body</tissue>
    </source>
</reference>
<proteinExistence type="predicted"/>
<feature type="region of interest" description="Disordered" evidence="1">
    <location>
        <begin position="113"/>
        <end position="135"/>
    </location>
</feature>
<comment type="caution">
    <text evidence="2">The sequence shown here is derived from an EMBL/GenBank/DDBJ whole genome shotgun (WGS) entry which is preliminary data.</text>
</comment>
<dbReference type="Proteomes" id="UP001187531">
    <property type="component" value="Unassembled WGS sequence"/>
</dbReference>